<protein>
    <submittedName>
        <fullName evidence="1">Uncharacterized protein</fullName>
    </submittedName>
</protein>
<evidence type="ECO:0000313" key="2">
    <source>
        <dbReference type="Proteomes" id="UP001057402"/>
    </source>
</evidence>
<reference evidence="2" key="1">
    <citation type="journal article" date="2023" name="Front. Plant Sci.">
        <title>Chromosomal-level genome assembly of Melastoma candidum provides insights into trichome evolution.</title>
        <authorList>
            <person name="Zhong Y."/>
            <person name="Wu W."/>
            <person name="Sun C."/>
            <person name="Zou P."/>
            <person name="Liu Y."/>
            <person name="Dai S."/>
            <person name="Zhou R."/>
        </authorList>
    </citation>
    <scope>NUCLEOTIDE SEQUENCE [LARGE SCALE GENOMIC DNA]</scope>
</reference>
<sequence>MAGHKLRVLHALDVAQTQWYHFTAIIIAGMGFFTDAYYLFCISLVTELLGRITTMSTSSLSPGRPSLCFYCRQWCYPSAGHSLVSCSLAGSGTSSGEEGLRVDFDPHGCLLSGVGSFVLGTVLSRRWRPSASSVLASGFGILAGSVFAIIISSAFQARFPVPAYQVDPIGSTIPEAANVWRIILMVGALAAALTYYWRIKMPETARFTALVTKIAEQAASDMSSLASGHRGRDPEVQKLAQDKKNSFGLFSSELVKRHGLHLLGTTSTWFLLDIALYSQNLFQKDTIGWIPAAKTMNAIEEVFRIAHAQTLIALCSTVPGYWFTVALIDRMGRSPSSSWVSSS</sequence>
<name>A0ACB9NZA9_9MYRT</name>
<dbReference type="EMBL" id="CM042886">
    <property type="protein sequence ID" value="KAI4340186.1"/>
    <property type="molecule type" value="Genomic_DNA"/>
</dbReference>
<keyword evidence="2" id="KW-1185">Reference proteome</keyword>
<accession>A0ACB9NZA9</accession>
<evidence type="ECO:0000313" key="1">
    <source>
        <dbReference type="EMBL" id="KAI4340186.1"/>
    </source>
</evidence>
<proteinExistence type="predicted"/>
<organism evidence="1 2">
    <name type="scientific">Melastoma candidum</name>
    <dbReference type="NCBI Taxonomy" id="119954"/>
    <lineage>
        <taxon>Eukaryota</taxon>
        <taxon>Viridiplantae</taxon>
        <taxon>Streptophyta</taxon>
        <taxon>Embryophyta</taxon>
        <taxon>Tracheophyta</taxon>
        <taxon>Spermatophyta</taxon>
        <taxon>Magnoliopsida</taxon>
        <taxon>eudicotyledons</taxon>
        <taxon>Gunneridae</taxon>
        <taxon>Pentapetalae</taxon>
        <taxon>rosids</taxon>
        <taxon>malvids</taxon>
        <taxon>Myrtales</taxon>
        <taxon>Melastomataceae</taxon>
        <taxon>Melastomatoideae</taxon>
        <taxon>Melastomateae</taxon>
        <taxon>Melastoma</taxon>
    </lineage>
</organism>
<gene>
    <name evidence="1" type="ORF">MLD38_025049</name>
</gene>
<dbReference type="Proteomes" id="UP001057402">
    <property type="component" value="Chromosome 7"/>
</dbReference>
<comment type="caution">
    <text evidence="1">The sequence shown here is derived from an EMBL/GenBank/DDBJ whole genome shotgun (WGS) entry which is preliminary data.</text>
</comment>